<feature type="domain" description="Anti-sigma K factor RskA C-terminal" evidence="4">
    <location>
        <begin position="86"/>
        <end position="210"/>
    </location>
</feature>
<keyword evidence="3" id="KW-1133">Transmembrane helix</keyword>
<proteinExistence type="predicted"/>
<dbReference type="InterPro" id="IPR018764">
    <property type="entry name" value="RskA_C"/>
</dbReference>
<evidence type="ECO:0000313" key="6">
    <source>
        <dbReference type="Proteomes" id="UP000320338"/>
    </source>
</evidence>
<keyword evidence="3" id="KW-0812">Transmembrane</keyword>
<evidence type="ECO:0000259" key="4">
    <source>
        <dbReference type="Pfam" id="PF10099"/>
    </source>
</evidence>
<dbReference type="AlphaFoldDB" id="A0A4Y3WJF1"/>
<dbReference type="Gene3D" id="1.10.10.1320">
    <property type="entry name" value="Anti-sigma factor, zinc-finger domain"/>
    <property type="match status" value="1"/>
</dbReference>
<accession>A0A4Y3WJF1</accession>
<comment type="caution">
    <text evidence="5">The sequence shown here is derived from an EMBL/GenBank/DDBJ whole genome shotgun (WGS) entry which is preliminary data.</text>
</comment>
<evidence type="ECO:0000256" key="1">
    <source>
        <dbReference type="ARBA" id="ARBA00023015"/>
    </source>
</evidence>
<protein>
    <recommendedName>
        <fullName evidence="4">Anti-sigma K factor RskA C-terminal domain-containing protein</fullName>
    </recommendedName>
</protein>
<name>A0A4Y3WJF1_9PSEU</name>
<evidence type="ECO:0000256" key="2">
    <source>
        <dbReference type="ARBA" id="ARBA00023163"/>
    </source>
</evidence>
<dbReference type="GO" id="GO:0005886">
    <property type="term" value="C:plasma membrane"/>
    <property type="evidence" value="ECO:0007669"/>
    <property type="project" value="InterPro"/>
</dbReference>
<feature type="transmembrane region" description="Helical" evidence="3">
    <location>
        <begin position="82"/>
        <end position="103"/>
    </location>
</feature>
<evidence type="ECO:0000256" key="3">
    <source>
        <dbReference type="SAM" id="Phobius"/>
    </source>
</evidence>
<evidence type="ECO:0000313" key="5">
    <source>
        <dbReference type="EMBL" id="GEC18381.1"/>
    </source>
</evidence>
<keyword evidence="6" id="KW-1185">Reference proteome</keyword>
<gene>
    <name evidence="5" type="ORF">PHY01_06640</name>
</gene>
<reference evidence="5 6" key="1">
    <citation type="submission" date="2019-06" db="EMBL/GenBank/DDBJ databases">
        <title>Whole genome shotgun sequence of Pseudonocardia hydrocarbonoxydans NBRC 14498.</title>
        <authorList>
            <person name="Hosoyama A."/>
            <person name="Uohara A."/>
            <person name="Ohji S."/>
            <person name="Ichikawa N."/>
        </authorList>
    </citation>
    <scope>NUCLEOTIDE SEQUENCE [LARGE SCALE GENOMIC DNA]</scope>
    <source>
        <strain evidence="5 6">NBRC 14498</strain>
    </source>
</reference>
<dbReference type="Pfam" id="PF10099">
    <property type="entry name" value="RskA_C"/>
    <property type="match status" value="1"/>
</dbReference>
<dbReference type="Proteomes" id="UP000320338">
    <property type="component" value="Unassembled WGS sequence"/>
</dbReference>
<dbReference type="InterPro" id="IPR041916">
    <property type="entry name" value="Anti_sigma_zinc_sf"/>
</dbReference>
<keyword evidence="1" id="KW-0805">Transcription regulation</keyword>
<dbReference type="RefSeq" id="WP_170183613.1">
    <property type="nucleotide sequence ID" value="NZ_BAAARZ010000037.1"/>
</dbReference>
<keyword evidence="3" id="KW-0472">Membrane</keyword>
<sequence>MWHPDPDQLALAALPAEQRDPGVEEHLRGCPLCRGHVESLRRTVDLAVAGGAGADDEFPPERIWTAITGELGVVDPPRRRRWLVPALVAVVALLAGLTAGWLLGAAPPAERPLAVLAAVDGTGATGTAALVERDGTREIVVRVEGVIAAPDVDYLEAWLMDASGTGMLSLGALARDGGGYAGEFTVPADLPTDRFPTLDVSAERFDGVPAHSRESLVRGTVG</sequence>
<organism evidence="5 6">
    <name type="scientific">Pseudonocardia hydrocarbonoxydans</name>
    <dbReference type="NCBI Taxonomy" id="76726"/>
    <lineage>
        <taxon>Bacteria</taxon>
        <taxon>Bacillati</taxon>
        <taxon>Actinomycetota</taxon>
        <taxon>Actinomycetes</taxon>
        <taxon>Pseudonocardiales</taxon>
        <taxon>Pseudonocardiaceae</taxon>
        <taxon>Pseudonocardia</taxon>
    </lineage>
</organism>
<dbReference type="EMBL" id="BJNG01000005">
    <property type="protein sequence ID" value="GEC18381.1"/>
    <property type="molecule type" value="Genomic_DNA"/>
</dbReference>
<keyword evidence="2" id="KW-0804">Transcription</keyword>